<evidence type="ECO:0000256" key="3">
    <source>
        <dbReference type="ARBA" id="ARBA00022452"/>
    </source>
</evidence>
<evidence type="ECO:0000313" key="13">
    <source>
        <dbReference type="EMBL" id="SFE22432.1"/>
    </source>
</evidence>
<dbReference type="InterPro" id="IPR039426">
    <property type="entry name" value="TonB-dep_rcpt-like"/>
</dbReference>
<sequence length="971" mass="105531">MVGDAQQLSEVVVIGYGTQTRRDATGSIGSVKGSAIANMPIQSFESGLAGRTAGVQITVPNGVLNNPPVFRIRGTNSISLSSQPLIVVDGVPAFTGDYSSTSAPANPLASINPNDIESMDVAKDAAATAIYGSRAANGVVFITTKRGKAGAVKVNYDGWVGFSNAYRLPLLLNAQEYINFKTQAVANNPTASAVKYTQINDANGNPIDTKWYDQVYRQGVSHNHNVNISGGSEKTNYYFSVGYSNQQGILKKNDFQRINTLFNMDSKLGKLFTVGGKISYSNEKNLSSSSSGSLYGEAFNTGGLGRLAIVLPPIIAPYNNDGSYNLNGAAIGSSNISGISSLSYYNPVVQLENNRSNSESNHIQSNVYAQFKPADWITLRSTYGIDYLLINNDIFWSPKGGDGYSYNGYGSAISGTYKTWVWTNTIQFDKTFAGSHNFSLLAGQEQQRRTSNAFGINRQGLSDDAYNQIQAGWVTNNATGMTYGENYLLSGFGRLTYNYKEKYFLSGNVRQDEYSALGEKKGVFWGASAGWEIAQEGFWKAAKLDNVFSSFKIRGSYGKVGNIGGIGDYTPYSTYASGLYGGAATLYFSNVGNPNLKWETSLKTDVGFNFGLFNDRITGEVAYYKNDIDNLILYVGQSPSTGLPTNPPQNVGTMYNKGLELSLNARIINAKNFQWNSNFNITFNKNEVTSLAPGLNSIQTWIGGGTSEIVNQTQPGYSLGQLYVVRTNGIDPATGKRIFVNSQGQNVYYQYYVPTSTDPAQKQYAYSTTPDGKTQYISPTGGTSITQAADGVMYANVLPKQYGGWDNTFKYKNFDLSVLLTYQLGFYVYYGTNAGLHDQRWWNNAKDVLTDAWQKEGDTGKKYARPVYGDNVSNGSSMPLDMNVFKGDFLRLRSLSLGYTLPSSLLSKARISNLRVYVSGQNLGILTKYPGPDPEVSANGASSNNSTSSQGVDRNTIGNARTITVGLRAGF</sequence>
<keyword evidence="3 8" id="KW-1134">Transmembrane beta strand</keyword>
<evidence type="ECO:0000256" key="5">
    <source>
        <dbReference type="ARBA" id="ARBA00023077"/>
    </source>
</evidence>
<feature type="region of interest" description="Disordered" evidence="10">
    <location>
        <begin position="930"/>
        <end position="955"/>
    </location>
</feature>
<dbReference type="PROSITE" id="PS52016">
    <property type="entry name" value="TONB_DEPENDENT_REC_3"/>
    <property type="match status" value="1"/>
</dbReference>
<organism evidence="13 14">
    <name type="scientific">Spirosoma endophyticum</name>
    <dbReference type="NCBI Taxonomy" id="662367"/>
    <lineage>
        <taxon>Bacteria</taxon>
        <taxon>Pseudomonadati</taxon>
        <taxon>Bacteroidota</taxon>
        <taxon>Cytophagia</taxon>
        <taxon>Cytophagales</taxon>
        <taxon>Cytophagaceae</taxon>
        <taxon>Spirosoma</taxon>
    </lineage>
</organism>
<evidence type="ECO:0000313" key="14">
    <source>
        <dbReference type="Proteomes" id="UP000198598"/>
    </source>
</evidence>
<evidence type="ECO:0000256" key="10">
    <source>
        <dbReference type="SAM" id="MobiDB-lite"/>
    </source>
</evidence>
<dbReference type="RefSeq" id="WP_245776756.1">
    <property type="nucleotide sequence ID" value="NZ_FOLQ01000011.1"/>
</dbReference>
<accession>A0A1I1YSY5</accession>
<gene>
    <name evidence="13" type="ORF">SAMN05216167_111166</name>
</gene>
<keyword evidence="14" id="KW-1185">Reference proteome</keyword>
<comment type="similarity">
    <text evidence="8 9">Belongs to the TonB-dependent receptor family.</text>
</comment>
<dbReference type="GO" id="GO:0009279">
    <property type="term" value="C:cell outer membrane"/>
    <property type="evidence" value="ECO:0007669"/>
    <property type="project" value="UniProtKB-SubCell"/>
</dbReference>
<evidence type="ECO:0000256" key="2">
    <source>
        <dbReference type="ARBA" id="ARBA00022448"/>
    </source>
</evidence>
<evidence type="ECO:0000256" key="1">
    <source>
        <dbReference type="ARBA" id="ARBA00004571"/>
    </source>
</evidence>
<dbReference type="InterPro" id="IPR023996">
    <property type="entry name" value="TonB-dep_OMP_SusC/RagA"/>
</dbReference>
<dbReference type="EMBL" id="FOLQ01000011">
    <property type="protein sequence ID" value="SFE22432.1"/>
    <property type="molecule type" value="Genomic_DNA"/>
</dbReference>
<dbReference type="Gene3D" id="2.40.170.20">
    <property type="entry name" value="TonB-dependent receptor, beta-barrel domain"/>
    <property type="match status" value="1"/>
</dbReference>
<keyword evidence="2 8" id="KW-0813">Transport</keyword>
<dbReference type="InterPro" id="IPR012910">
    <property type="entry name" value="Plug_dom"/>
</dbReference>
<comment type="subcellular location">
    <subcellularLocation>
        <location evidence="1 8">Cell outer membrane</location>
        <topology evidence="1 8">Multi-pass membrane protein</topology>
    </subcellularLocation>
</comment>
<dbReference type="InterPro" id="IPR036942">
    <property type="entry name" value="Beta-barrel_TonB_sf"/>
</dbReference>
<dbReference type="NCBIfam" id="TIGR04057">
    <property type="entry name" value="SusC_RagA_signa"/>
    <property type="match status" value="1"/>
</dbReference>
<dbReference type="STRING" id="662367.SAMN05216167_111166"/>
<dbReference type="SUPFAM" id="SSF56935">
    <property type="entry name" value="Porins"/>
    <property type="match status" value="1"/>
</dbReference>
<dbReference type="Proteomes" id="UP000198598">
    <property type="component" value="Unassembled WGS sequence"/>
</dbReference>
<evidence type="ECO:0000256" key="4">
    <source>
        <dbReference type="ARBA" id="ARBA00022692"/>
    </source>
</evidence>
<dbReference type="InterPro" id="IPR037066">
    <property type="entry name" value="Plug_dom_sf"/>
</dbReference>
<reference evidence="13 14" key="1">
    <citation type="submission" date="2016-10" db="EMBL/GenBank/DDBJ databases">
        <authorList>
            <person name="de Groot N.N."/>
        </authorList>
    </citation>
    <scope>NUCLEOTIDE SEQUENCE [LARGE SCALE GENOMIC DNA]</scope>
    <source>
        <strain evidence="13 14">DSM 26130</strain>
    </source>
</reference>
<proteinExistence type="inferred from homology"/>
<keyword evidence="6 8" id="KW-0472">Membrane</keyword>
<name>A0A1I1YSY5_9BACT</name>
<dbReference type="Pfam" id="PF07715">
    <property type="entry name" value="Plug"/>
    <property type="match status" value="1"/>
</dbReference>
<evidence type="ECO:0000256" key="9">
    <source>
        <dbReference type="RuleBase" id="RU003357"/>
    </source>
</evidence>
<feature type="domain" description="TonB-dependent receptor-like beta-barrel" evidence="11">
    <location>
        <begin position="320"/>
        <end position="704"/>
    </location>
</feature>
<protein>
    <submittedName>
        <fullName evidence="13">TonB-linked outer membrane protein, SusC/RagA family</fullName>
    </submittedName>
</protein>
<evidence type="ECO:0000256" key="6">
    <source>
        <dbReference type="ARBA" id="ARBA00023136"/>
    </source>
</evidence>
<evidence type="ECO:0000259" key="12">
    <source>
        <dbReference type="Pfam" id="PF07715"/>
    </source>
</evidence>
<dbReference type="Pfam" id="PF00593">
    <property type="entry name" value="TonB_dep_Rec_b-barrel"/>
    <property type="match status" value="1"/>
</dbReference>
<dbReference type="NCBIfam" id="TIGR04056">
    <property type="entry name" value="OMP_RagA_SusC"/>
    <property type="match status" value="1"/>
</dbReference>
<evidence type="ECO:0000256" key="8">
    <source>
        <dbReference type="PROSITE-ProRule" id="PRU01360"/>
    </source>
</evidence>
<evidence type="ECO:0000256" key="7">
    <source>
        <dbReference type="ARBA" id="ARBA00023237"/>
    </source>
</evidence>
<keyword evidence="5 9" id="KW-0798">TonB box</keyword>
<feature type="domain" description="TonB-dependent receptor plug" evidence="12">
    <location>
        <begin position="21"/>
        <end position="139"/>
    </location>
</feature>
<dbReference type="InterPro" id="IPR023997">
    <property type="entry name" value="TonB-dep_OMP_SusC/RagA_CS"/>
</dbReference>
<keyword evidence="7 8" id="KW-0998">Cell outer membrane</keyword>
<dbReference type="Gene3D" id="2.170.130.10">
    <property type="entry name" value="TonB-dependent receptor, plug domain"/>
    <property type="match status" value="1"/>
</dbReference>
<feature type="compositionally biased region" description="Low complexity" evidence="10">
    <location>
        <begin position="937"/>
        <end position="949"/>
    </location>
</feature>
<dbReference type="AlphaFoldDB" id="A0A1I1YSY5"/>
<evidence type="ECO:0000259" key="11">
    <source>
        <dbReference type="Pfam" id="PF00593"/>
    </source>
</evidence>
<keyword evidence="4 8" id="KW-0812">Transmembrane</keyword>
<dbReference type="InterPro" id="IPR000531">
    <property type="entry name" value="Beta-barrel_TonB"/>
</dbReference>